<dbReference type="InterPro" id="IPR009072">
    <property type="entry name" value="Histone-fold"/>
</dbReference>
<sequence length="244" mass="27363">MSMNDLFTTLLRPAVLHILRAAGFHSAKPSVVDTLVDLTARHLFLLASRAAYHAYLNHNDVEVNISDVRIAMQDCGVLVPTLTATEEAWKEILRKPLEDYVVETGARAKEAKRRDAEDTEDVNSFIDFVQGKYNATIMRMAVGEKNALTEAETLDREELEDYLNTLMKKHSKTGVESRFQGTVLGHPNDPKPIKIEGGPVDSIDQWNRRVREKAAKTAEATENHDADHGLEPRETVEDVVMEAQ</sequence>
<dbReference type="EMBL" id="ML996105">
    <property type="protein sequence ID" value="KAF2739222.1"/>
    <property type="molecule type" value="Genomic_DNA"/>
</dbReference>
<gene>
    <name evidence="7" type="ORF">EJ04DRAFT_549327</name>
</gene>
<evidence type="ECO:0000259" key="6">
    <source>
        <dbReference type="SMART" id="SM00576"/>
    </source>
</evidence>
<keyword evidence="3" id="KW-0804">Transcription</keyword>
<dbReference type="Gene3D" id="1.10.20.10">
    <property type="entry name" value="Histone, subunit A"/>
    <property type="match status" value="1"/>
</dbReference>
<name>A0A9P4R9J6_9PLEO</name>
<evidence type="ECO:0000256" key="1">
    <source>
        <dbReference type="ARBA" id="ARBA00004123"/>
    </source>
</evidence>
<evidence type="ECO:0000256" key="3">
    <source>
        <dbReference type="ARBA" id="ARBA00023163"/>
    </source>
</evidence>
<keyword evidence="2" id="KW-0805">Transcription regulation</keyword>
<dbReference type="SMART" id="SM00576">
    <property type="entry name" value="BTP"/>
    <property type="match status" value="1"/>
</dbReference>
<dbReference type="GO" id="GO:0005634">
    <property type="term" value="C:nucleus"/>
    <property type="evidence" value="ECO:0007669"/>
    <property type="project" value="UniProtKB-SubCell"/>
</dbReference>
<evidence type="ECO:0000256" key="4">
    <source>
        <dbReference type="ARBA" id="ARBA00023242"/>
    </source>
</evidence>
<accession>A0A9P4R9J6</accession>
<dbReference type="Pfam" id="PF07524">
    <property type="entry name" value="Bromo_TP"/>
    <property type="match status" value="1"/>
</dbReference>
<feature type="region of interest" description="Disordered" evidence="5">
    <location>
        <begin position="180"/>
        <end position="244"/>
    </location>
</feature>
<dbReference type="AlphaFoldDB" id="A0A9P4R9J6"/>
<keyword evidence="8" id="KW-1185">Reference proteome</keyword>
<organism evidence="7 8">
    <name type="scientific">Polyplosphaeria fusca</name>
    <dbReference type="NCBI Taxonomy" id="682080"/>
    <lineage>
        <taxon>Eukaryota</taxon>
        <taxon>Fungi</taxon>
        <taxon>Dikarya</taxon>
        <taxon>Ascomycota</taxon>
        <taxon>Pezizomycotina</taxon>
        <taxon>Dothideomycetes</taxon>
        <taxon>Pleosporomycetidae</taxon>
        <taxon>Pleosporales</taxon>
        <taxon>Tetraplosphaeriaceae</taxon>
        <taxon>Polyplosphaeria</taxon>
    </lineage>
</organism>
<dbReference type="GO" id="GO:0046982">
    <property type="term" value="F:protein heterodimerization activity"/>
    <property type="evidence" value="ECO:0007669"/>
    <property type="project" value="InterPro"/>
</dbReference>
<evidence type="ECO:0000313" key="8">
    <source>
        <dbReference type="Proteomes" id="UP000799444"/>
    </source>
</evidence>
<keyword evidence="4" id="KW-0539">Nucleus</keyword>
<dbReference type="Proteomes" id="UP000799444">
    <property type="component" value="Unassembled WGS sequence"/>
</dbReference>
<evidence type="ECO:0000256" key="5">
    <source>
        <dbReference type="SAM" id="MobiDB-lite"/>
    </source>
</evidence>
<feature type="domain" description="Bromodomain associated" evidence="6">
    <location>
        <begin position="4"/>
        <end position="81"/>
    </location>
</feature>
<evidence type="ECO:0000313" key="7">
    <source>
        <dbReference type="EMBL" id="KAF2739222.1"/>
    </source>
</evidence>
<protein>
    <recommendedName>
        <fullName evidence="6">Bromodomain associated domain-containing protein</fullName>
    </recommendedName>
</protein>
<evidence type="ECO:0000256" key="2">
    <source>
        <dbReference type="ARBA" id="ARBA00023015"/>
    </source>
</evidence>
<comment type="caution">
    <text evidence="7">The sequence shown here is derived from an EMBL/GenBank/DDBJ whole genome shotgun (WGS) entry which is preliminary data.</text>
</comment>
<comment type="subcellular location">
    <subcellularLocation>
        <location evidence="1">Nucleus</location>
    </subcellularLocation>
</comment>
<dbReference type="OrthoDB" id="5402929at2759"/>
<reference evidence="7" key="1">
    <citation type="journal article" date="2020" name="Stud. Mycol.">
        <title>101 Dothideomycetes genomes: a test case for predicting lifestyles and emergence of pathogens.</title>
        <authorList>
            <person name="Haridas S."/>
            <person name="Albert R."/>
            <person name="Binder M."/>
            <person name="Bloem J."/>
            <person name="Labutti K."/>
            <person name="Salamov A."/>
            <person name="Andreopoulos B."/>
            <person name="Baker S."/>
            <person name="Barry K."/>
            <person name="Bills G."/>
            <person name="Bluhm B."/>
            <person name="Cannon C."/>
            <person name="Castanera R."/>
            <person name="Culley D."/>
            <person name="Daum C."/>
            <person name="Ezra D."/>
            <person name="Gonzalez J."/>
            <person name="Henrissat B."/>
            <person name="Kuo A."/>
            <person name="Liang C."/>
            <person name="Lipzen A."/>
            <person name="Lutzoni F."/>
            <person name="Magnuson J."/>
            <person name="Mondo S."/>
            <person name="Nolan M."/>
            <person name="Ohm R."/>
            <person name="Pangilinan J."/>
            <person name="Park H.-J."/>
            <person name="Ramirez L."/>
            <person name="Alfaro M."/>
            <person name="Sun H."/>
            <person name="Tritt A."/>
            <person name="Yoshinaga Y."/>
            <person name="Zwiers L.-H."/>
            <person name="Turgeon B."/>
            <person name="Goodwin S."/>
            <person name="Spatafora J."/>
            <person name="Crous P."/>
            <person name="Grigoriev I."/>
        </authorList>
    </citation>
    <scope>NUCLEOTIDE SEQUENCE</scope>
    <source>
        <strain evidence="7">CBS 125425</strain>
    </source>
</reference>
<dbReference type="CDD" id="cd00076">
    <property type="entry name" value="HFD_SF"/>
    <property type="match status" value="1"/>
</dbReference>
<feature type="compositionally biased region" description="Basic and acidic residues" evidence="5">
    <location>
        <begin position="206"/>
        <end position="236"/>
    </location>
</feature>
<dbReference type="InterPro" id="IPR006565">
    <property type="entry name" value="BTP"/>
</dbReference>
<proteinExistence type="predicted"/>